<evidence type="ECO:0000313" key="2">
    <source>
        <dbReference type="Proteomes" id="UP001432027"/>
    </source>
</evidence>
<evidence type="ECO:0008006" key="3">
    <source>
        <dbReference type="Google" id="ProtNLM"/>
    </source>
</evidence>
<reference evidence="1" key="1">
    <citation type="submission" date="2023-10" db="EMBL/GenBank/DDBJ databases">
        <title>Genome assembly of Pristionchus species.</title>
        <authorList>
            <person name="Yoshida K."/>
            <person name="Sommer R.J."/>
        </authorList>
    </citation>
    <scope>NUCLEOTIDE SEQUENCE</scope>
    <source>
        <strain evidence="1">RS0144</strain>
    </source>
</reference>
<organism evidence="1 2">
    <name type="scientific">Pristionchus entomophagus</name>
    <dbReference type="NCBI Taxonomy" id="358040"/>
    <lineage>
        <taxon>Eukaryota</taxon>
        <taxon>Metazoa</taxon>
        <taxon>Ecdysozoa</taxon>
        <taxon>Nematoda</taxon>
        <taxon>Chromadorea</taxon>
        <taxon>Rhabditida</taxon>
        <taxon>Rhabditina</taxon>
        <taxon>Diplogasteromorpha</taxon>
        <taxon>Diplogasteroidea</taxon>
        <taxon>Neodiplogasteridae</taxon>
        <taxon>Pristionchus</taxon>
    </lineage>
</organism>
<dbReference type="AlphaFoldDB" id="A0AAV5TLG1"/>
<feature type="non-terminal residue" evidence="1">
    <location>
        <position position="176"/>
    </location>
</feature>
<keyword evidence="2" id="KW-1185">Reference proteome</keyword>
<dbReference type="EMBL" id="BTSX01000004">
    <property type="protein sequence ID" value="GMS95115.1"/>
    <property type="molecule type" value="Genomic_DNA"/>
</dbReference>
<gene>
    <name evidence="1" type="ORF">PENTCL1PPCAC_17290</name>
</gene>
<proteinExistence type="predicted"/>
<accession>A0AAV5TLG1</accession>
<comment type="caution">
    <text evidence="1">The sequence shown here is derived from an EMBL/GenBank/DDBJ whole genome shotgun (WGS) entry which is preliminary data.</text>
</comment>
<name>A0AAV5TLG1_9BILA</name>
<dbReference type="Proteomes" id="UP001432027">
    <property type="component" value="Unassembled WGS sequence"/>
</dbReference>
<evidence type="ECO:0000313" key="1">
    <source>
        <dbReference type="EMBL" id="GMS95115.1"/>
    </source>
</evidence>
<sequence length="176" mass="20555">MNVISRFLNALNGKKVVLSPIESIPVLPLIKILSYLDENDFLHLKVTSRSMWKNVEETKLLIPRRTITYLCINIRVHDLRKFPHAIFSIRAHSGKKTVDWILTHAGILLTIRRSFTKRKRKSRLIMGPHERNFDSLLDRIVENSMVLGLRLEKDDLEFVIEYDNEVVEAKRVSLLI</sequence>
<protein>
    <recommendedName>
        <fullName evidence="3">F-box domain-containing protein</fullName>
    </recommendedName>
</protein>